<dbReference type="OrthoDB" id="10284811at2759"/>
<proteinExistence type="predicted"/>
<keyword evidence="2" id="KW-1185">Reference proteome</keyword>
<accession>A0A8X6U8J2</accession>
<dbReference type="AlphaFoldDB" id="A0A8X6U8J2"/>
<gene>
    <name evidence="1" type="ORF">NPIL_78581</name>
</gene>
<comment type="caution">
    <text evidence="1">The sequence shown here is derived from an EMBL/GenBank/DDBJ whole genome shotgun (WGS) entry which is preliminary data.</text>
</comment>
<evidence type="ECO:0000313" key="2">
    <source>
        <dbReference type="Proteomes" id="UP000887013"/>
    </source>
</evidence>
<sequence>MQILVIKGCVASLSPHPIDDRLQQMVCATLSHCVLTLSEGRNDRSWCVAAAVRCPLRCGFTAIGSCIGNGFPGIFPHR</sequence>
<name>A0A8X6U8J2_NEPPI</name>
<dbReference type="Proteomes" id="UP000887013">
    <property type="component" value="Unassembled WGS sequence"/>
</dbReference>
<organism evidence="1 2">
    <name type="scientific">Nephila pilipes</name>
    <name type="common">Giant wood spider</name>
    <name type="synonym">Nephila maculata</name>
    <dbReference type="NCBI Taxonomy" id="299642"/>
    <lineage>
        <taxon>Eukaryota</taxon>
        <taxon>Metazoa</taxon>
        <taxon>Ecdysozoa</taxon>
        <taxon>Arthropoda</taxon>
        <taxon>Chelicerata</taxon>
        <taxon>Arachnida</taxon>
        <taxon>Araneae</taxon>
        <taxon>Araneomorphae</taxon>
        <taxon>Entelegynae</taxon>
        <taxon>Araneoidea</taxon>
        <taxon>Nephilidae</taxon>
        <taxon>Nephila</taxon>
    </lineage>
</organism>
<reference evidence="1" key="1">
    <citation type="submission" date="2020-08" db="EMBL/GenBank/DDBJ databases">
        <title>Multicomponent nature underlies the extraordinary mechanical properties of spider dragline silk.</title>
        <authorList>
            <person name="Kono N."/>
            <person name="Nakamura H."/>
            <person name="Mori M."/>
            <person name="Yoshida Y."/>
            <person name="Ohtoshi R."/>
            <person name="Malay A.D."/>
            <person name="Moran D.A.P."/>
            <person name="Tomita M."/>
            <person name="Numata K."/>
            <person name="Arakawa K."/>
        </authorList>
    </citation>
    <scope>NUCLEOTIDE SEQUENCE</scope>
</reference>
<dbReference type="EMBL" id="BMAW01027736">
    <property type="protein sequence ID" value="GFU03682.1"/>
    <property type="molecule type" value="Genomic_DNA"/>
</dbReference>
<protein>
    <submittedName>
        <fullName evidence="1">Uncharacterized protein</fullName>
    </submittedName>
</protein>
<evidence type="ECO:0000313" key="1">
    <source>
        <dbReference type="EMBL" id="GFU03682.1"/>
    </source>
</evidence>